<dbReference type="PIRSF" id="PIRSF000188">
    <property type="entry name" value="Phe_leu_dh"/>
    <property type="match status" value="1"/>
</dbReference>
<dbReference type="AlphaFoldDB" id="A0A160V9Q6"/>
<evidence type="ECO:0000313" key="5">
    <source>
        <dbReference type="EMBL" id="CUV02749.1"/>
    </source>
</evidence>
<accession>A0A160V9Q6</accession>
<dbReference type="CDD" id="cd01075">
    <property type="entry name" value="NAD_bind_Leu_Phe_Val_DH"/>
    <property type="match status" value="1"/>
</dbReference>
<dbReference type="PRINTS" id="PR00082">
    <property type="entry name" value="GLFDHDRGNASE"/>
</dbReference>
<keyword evidence="3" id="KW-0520">NAD</keyword>
<dbReference type="Pfam" id="PF00208">
    <property type="entry name" value="ELFV_dehydrog"/>
    <property type="match status" value="2"/>
</dbReference>
<proteinExistence type="inferred from homology"/>
<feature type="domain" description="Glutamate/phenylalanine/leucine/valine/L-tryptophan dehydrogenase C-terminal" evidence="4">
    <location>
        <begin position="144"/>
        <end position="351"/>
    </location>
</feature>
<dbReference type="Gene3D" id="3.40.50.10860">
    <property type="entry name" value="Leucine Dehydrogenase, chain A, domain 1"/>
    <property type="match status" value="1"/>
</dbReference>
<evidence type="ECO:0000256" key="1">
    <source>
        <dbReference type="ARBA" id="ARBA00006382"/>
    </source>
</evidence>
<evidence type="ECO:0000259" key="4">
    <source>
        <dbReference type="SMART" id="SM00839"/>
    </source>
</evidence>
<dbReference type="InterPro" id="IPR006095">
    <property type="entry name" value="Glu/Leu/Phe/Val/Trp_DH"/>
</dbReference>
<evidence type="ECO:0000256" key="3">
    <source>
        <dbReference type="ARBA" id="ARBA00023027"/>
    </source>
</evidence>
<dbReference type="FunFam" id="3.40.50.10860:FF:000010">
    <property type="entry name" value="Leucine dehydrogenase"/>
    <property type="match status" value="1"/>
</dbReference>
<dbReference type="PANTHER" id="PTHR42722">
    <property type="entry name" value="LEUCINE DEHYDROGENASE"/>
    <property type="match status" value="1"/>
</dbReference>
<dbReference type="InterPro" id="IPR046346">
    <property type="entry name" value="Aminoacid_DH-like_N_sf"/>
</dbReference>
<dbReference type="GO" id="GO:0006520">
    <property type="term" value="P:amino acid metabolic process"/>
    <property type="evidence" value="ECO:0007669"/>
    <property type="project" value="InterPro"/>
</dbReference>
<dbReference type="SUPFAM" id="SSF53223">
    <property type="entry name" value="Aminoacid dehydrogenase-like, N-terminal domain"/>
    <property type="match status" value="1"/>
</dbReference>
<keyword evidence="2 5" id="KW-0560">Oxidoreductase</keyword>
<comment type="similarity">
    <text evidence="1">Belongs to the Glu/Leu/Phe/Val dehydrogenases family.</text>
</comment>
<evidence type="ECO:0000256" key="2">
    <source>
        <dbReference type="ARBA" id="ARBA00023002"/>
    </source>
</evidence>
<dbReference type="GO" id="GO:0050049">
    <property type="term" value="F:L-leucine dehydrogenase activity"/>
    <property type="evidence" value="ECO:0007669"/>
    <property type="project" value="UniProtKB-EC"/>
</dbReference>
<dbReference type="SMART" id="SM00839">
    <property type="entry name" value="ELFV_dehydrog"/>
    <property type="match status" value="1"/>
</dbReference>
<dbReference type="InterPro" id="IPR016211">
    <property type="entry name" value="Glu/Phe/Leu/Val/Trp_DH_bac/arc"/>
</dbReference>
<sequence length="356" mass="38329">MELLQEMRAEGHEQLVMVSDAGSGLKAIIAIHDTTLGPACGGTRIWPYKSEQEAVWDALRLSRAMTYKAAAADLPLGGGKGVIIADSHTDKTEALARAYGRFVDTLGGRYLTTTDVGSTGRDMEYIQQETDYVVGLPVTSGGSGDTSVMTGLGVYMGMKACAKEVWGIESLTGKTVAIQGFGKVATQTAHHLMQEGANLVVTDVFDDALDRARDMGLTVVKPNDIYGVDCDIFAPCALGGVINPDTIPQLKCKVVAGGANNQLLSDKDGDELHRLGVVYAPDYIVNAGGIINAEAEIGREYNSERAREKTERIYEITERVIARSKSEEIPTAKAADRLAEDRLKSVRGIRRVYRAN</sequence>
<dbReference type="Gene3D" id="3.40.50.720">
    <property type="entry name" value="NAD(P)-binding Rossmann-like Domain"/>
    <property type="match status" value="1"/>
</dbReference>
<reference evidence="5" key="1">
    <citation type="submission" date="2015-10" db="EMBL/GenBank/DDBJ databases">
        <authorList>
            <person name="Gilbert D.G."/>
        </authorList>
    </citation>
    <scope>NUCLEOTIDE SEQUENCE</scope>
</reference>
<dbReference type="EMBL" id="FAXA01000298">
    <property type="protein sequence ID" value="CUV02749.1"/>
    <property type="molecule type" value="Genomic_DNA"/>
</dbReference>
<dbReference type="InterPro" id="IPR036291">
    <property type="entry name" value="NAD(P)-bd_dom_sf"/>
</dbReference>
<organism evidence="5">
    <name type="scientific">hydrothermal vent metagenome</name>
    <dbReference type="NCBI Taxonomy" id="652676"/>
    <lineage>
        <taxon>unclassified sequences</taxon>
        <taxon>metagenomes</taxon>
        <taxon>ecological metagenomes</taxon>
    </lineage>
</organism>
<gene>
    <name evidence="5" type="ORF">MGWOODY_Clf169</name>
</gene>
<dbReference type="SUPFAM" id="SSF51735">
    <property type="entry name" value="NAD(P)-binding Rossmann-fold domains"/>
    <property type="match status" value="1"/>
</dbReference>
<dbReference type="PANTHER" id="PTHR42722:SF1">
    <property type="entry name" value="VALINE DEHYDROGENASE"/>
    <property type="match status" value="1"/>
</dbReference>
<protein>
    <submittedName>
        <fullName evidence="5">Leucine dehydrogenase</fullName>
        <ecNumber evidence="5">1.4.1.9</ecNumber>
    </submittedName>
</protein>
<dbReference type="InterPro" id="IPR006096">
    <property type="entry name" value="Glu/Leu/Phe/Val/Trp_DH_C"/>
</dbReference>
<dbReference type="Pfam" id="PF02812">
    <property type="entry name" value="ELFV_dehydrog_N"/>
    <property type="match status" value="1"/>
</dbReference>
<dbReference type="InterPro" id="IPR006097">
    <property type="entry name" value="Glu/Leu/Phe/Val/Trp_DH_dimer"/>
</dbReference>
<dbReference type="EC" id="1.4.1.9" evidence="5"/>
<name>A0A160V9Q6_9ZZZZ</name>